<reference evidence="5" key="2">
    <citation type="submission" date="2017-03" db="EMBL/GenBank/DDBJ databases">
        <title>Bacillus sp. V-88(T) DSM27956, whole genome shotgun sequencing project.</title>
        <authorList>
            <person name="Dastager S.G."/>
            <person name="Neurgaonkar P.S."/>
            <person name="Dharne M.S."/>
        </authorList>
    </citation>
    <scope>NUCLEOTIDE SEQUENCE [LARGE SCALE GENOMIC DNA]</scope>
    <source>
        <strain evidence="5">DSM 25145</strain>
    </source>
</reference>
<reference evidence="2" key="3">
    <citation type="submission" date="2017-03" db="EMBL/GenBank/DDBJ databases">
        <authorList>
            <person name="Dastager S.G."/>
            <person name="Neurgaonkar P.S."/>
            <person name="Dharne M.S."/>
        </authorList>
    </citation>
    <scope>NUCLEOTIDE SEQUENCE</scope>
    <source>
        <strain evidence="2">DSM 25145</strain>
    </source>
</reference>
<proteinExistence type="predicted"/>
<dbReference type="Proteomes" id="UP000215545">
    <property type="component" value="Unassembled WGS sequence"/>
</dbReference>
<dbReference type="Pfam" id="PF07441">
    <property type="entry name" value="BofA"/>
    <property type="match status" value="1"/>
</dbReference>
<dbReference type="InterPro" id="IPR010001">
    <property type="entry name" value="BofA"/>
</dbReference>
<dbReference type="RefSeq" id="WP_045849094.1">
    <property type="nucleotide sequence ID" value="NZ_FTLX01000018.1"/>
</dbReference>
<gene>
    <name evidence="2" type="ORF">B1B05_18920</name>
    <name evidence="3" type="ORF">SAMN05443094_11817</name>
</gene>
<keyword evidence="1" id="KW-0472">Membrane</keyword>
<evidence type="ECO:0000313" key="3">
    <source>
        <dbReference type="EMBL" id="SIR69134.1"/>
    </source>
</evidence>
<evidence type="ECO:0000313" key="5">
    <source>
        <dbReference type="Proteomes" id="UP000215545"/>
    </source>
</evidence>
<name>A0A1N7D086_9BACI</name>
<reference evidence="3 4" key="1">
    <citation type="submission" date="2017-01" db="EMBL/GenBank/DDBJ databases">
        <authorList>
            <person name="Mah S.A."/>
            <person name="Swanson W.J."/>
            <person name="Moy G.W."/>
            <person name="Vacquier V.D."/>
        </authorList>
    </citation>
    <scope>NUCLEOTIDE SEQUENCE [LARGE SCALE GENOMIC DNA]</scope>
    <source>
        <strain evidence="3 4">NIO-1016</strain>
    </source>
</reference>
<dbReference type="Proteomes" id="UP000186385">
    <property type="component" value="Unassembled WGS sequence"/>
</dbReference>
<evidence type="ECO:0000256" key="1">
    <source>
        <dbReference type="SAM" id="Phobius"/>
    </source>
</evidence>
<dbReference type="EMBL" id="MWSK01000018">
    <property type="protein sequence ID" value="OXS73120.1"/>
    <property type="molecule type" value="Genomic_DNA"/>
</dbReference>
<sequence length="66" mass="7397">MEKWMAMFFFVFKKTTVGAFFLYGANVLIQQAGIHIPMNPITAFFAGLLGLPGVFSLAAIQFFIFK</sequence>
<keyword evidence="5" id="KW-1185">Reference proteome</keyword>
<evidence type="ECO:0000313" key="4">
    <source>
        <dbReference type="Proteomes" id="UP000186385"/>
    </source>
</evidence>
<dbReference type="STRING" id="1017273.SAMN05443094_11817"/>
<dbReference type="OrthoDB" id="2692225at2"/>
<dbReference type="EMBL" id="FTLX01000018">
    <property type="protein sequence ID" value="SIR69134.1"/>
    <property type="molecule type" value="Genomic_DNA"/>
</dbReference>
<organism evidence="3 4">
    <name type="scientific">Domibacillus enclensis</name>
    <dbReference type="NCBI Taxonomy" id="1017273"/>
    <lineage>
        <taxon>Bacteria</taxon>
        <taxon>Bacillati</taxon>
        <taxon>Bacillota</taxon>
        <taxon>Bacilli</taxon>
        <taxon>Bacillales</taxon>
        <taxon>Bacillaceae</taxon>
        <taxon>Domibacillus</taxon>
    </lineage>
</organism>
<keyword evidence="1" id="KW-0812">Transmembrane</keyword>
<feature type="transmembrane region" description="Helical" evidence="1">
    <location>
        <begin position="41"/>
        <end position="64"/>
    </location>
</feature>
<evidence type="ECO:0000313" key="2">
    <source>
        <dbReference type="EMBL" id="OXS73120.1"/>
    </source>
</evidence>
<protein>
    <submittedName>
        <fullName evidence="3">Pro-sigmaK processing inhibitor BofA</fullName>
    </submittedName>
</protein>
<feature type="transmembrane region" description="Helical" evidence="1">
    <location>
        <begin position="6"/>
        <end position="29"/>
    </location>
</feature>
<accession>A0A1N7D086</accession>
<keyword evidence="1" id="KW-1133">Transmembrane helix</keyword>
<dbReference type="AlphaFoldDB" id="A0A1N7D086"/>